<name>A0A0G0UCS5_9BACT</name>
<evidence type="ECO:0000313" key="2">
    <source>
        <dbReference type="Proteomes" id="UP000034616"/>
    </source>
</evidence>
<evidence type="ECO:0000313" key="1">
    <source>
        <dbReference type="EMBL" id="KKR86744.1"/>
    </source>
</evidence>
<dbReference type="AlphaFoldDB" id="A0A0G0UCS5"/>
<gene>
    <name evidence="1" type="ORF">UU35_C0009G0031</name>
</gene>
<comment type="caution">
    <text evidence="1">The sequence shown here is derived from an EMBL/GenBank/DDBJ whole genome shotgun (WGS) entry which is preliminary data.</text>
</comment>
<accession>A0A0G0UCS5</accession>
<dbReference type="Proteomes" id="UP000034616">
    <property type="component" value="Unassembled WGS sequence"/>
</dbReference>
<dbReference type="EMBL" id="LCAH01000009">
    <property type="protein sequence ID" value="KKR86744.1"/>
    <property type="molecule type" value="Genomic_DNA"/>
</dbReference>
<sequence>MVLACTPKSQINKKFPYEKLQLEKDATPYQDMIYNSPRILLRAEITESKTLWLSTRRMIEHLIDCQQDYIIDGVHLMPVLVNQLKGTRYWKQIRSVYLVKTDLDEIKDGFSRSESRHDWLSSALKDKDLVDKTARMVQTKSVYIADQAEKNGFTVVDTGKDFEQKLNALSRKF</sequence>
<reference evidence="1 2" key="1">
    <citation type="journal article" date="2015" name="Nature">
        <title>rRNA introns, odd ribosomes, and small enigmatic genomes across a large radiation of phyla.</title>
        <authorList>
            <person name="Brown C.T."/>
            <person name="Hug L.A."/>
            <person name="Thomas B.C."/>
            <person name="Sharon I."/>
            <person name="Castelle C.J."/>
            <person name="Singh A."/>
            <person name="Wilkins M.J."/>
            <person name="Williams K.H."/>
            <person name="Banfield J.F."/>
        </authorList>
    </citation>
    <scope>NUCLEOTIDE SEQUENCE [LARGE SCALE GENOMIC DNA]</scope>
</reference>
<proteinExistence type="predicted"/>
<organism evidence="1 2">
    <name type="scientific">Candidatus Uhrbacteria bacterium GW2011_GWC2_41_11</name>
    <dbReference type="NCBI Taxonomy" id="1618985"/>
    <lineage>
        <taxon>Bacteria</taxon>
        <taxon>Candidatus Uhriibacteriota</taxon>
    </lineage>
</organism>
<protein>
    <submittedName>
        <fullName evidence="1">Uncharacterized protein</fullName>
    </submittedName>
</protein>